<keyword evidence="3" id="KW-1185">Reference proteome</keyword>
<dbReference type="AlphaFoldDB" id="A0A6C2TVR7"/>
<feature type="signal peptide" evidence="1">
    <location>
        <begin position="1"/>
        <end position="25"/>
    </location>
</feature>
<feature type="chain" id="PRO_5025614765" description="DUF3108 domain-containing protein" evidence="1">
    <location>
        <begin position="26"/>
        <end position="325"/>
    </location>
</feature>
<accession>A0A6C2TVR7</accession>
<organism evidence="2 3">
    <name type="scientific">Pontiella desulfatans</name>
    <dbReference type="NCBI Taxonomy" id="2750659"/>
    <lineage>
        <taxon>Bacteria</taxon>
        <taxon>Pseudomonadati</taxon>
        <taxon>Kiritimatiellota</taxon>
        <taxon>Kiritimatiellia</taxon>
        <taxon>Kiritimatiellales</taxon>
        <taxon>Pontiellaceae</taxon>
        <taxon>Pontiella</taxon>
    </lineage>
</organism>
<evidence type="ECO:0000313" key="3">
    <source>
        <dbReference type="Proteomes" id="UP000366872"/>
    </source>
</evidence>
<evidence type="ECO:0008006" key="4">
    <source>
        <dbReference type="Google" id="ProtNLM"/>
    </source>
</evidence>
<sequence length="325" mass="36681">MGVIMRRRCERIVWAVLVVCSSAVAKAPNLAIPERFTATKAGVELTYQISYHVLGLKLLRIGEARSYSVQGEWLNDEGEVVPAYYSEVRFDTRDDPASGKRGRISIHNKMVAVMSDPGLQTMIYYKDADEYLNPFFKDPKHEYYRDYYAVKDGGIDYFKLDHHTGERKTELENADELLEQSNAVAATLRRMSNVYLGKEEKLTHASDFRVYFNVAGEVKPFAAASSRETFKVKPINKKLESLRVDVSLAPEAEGKAGDMTLWGVPFSELAETSGDSNLVELANQSPDWSMIPLRMNYKRPVGYIRCHLESIEGRSFGTPKKVAAK</sequence>
<evidence type="ECO:0000256" key="1">
    <source>
        <dbReference type="SAM" id="SignalP"/>
    </source>
</evidence>
<name>A0A6C2TVR7_PONDE</name>
<dbReference type="Proteomes" id="UP000366872">
    <property type="component" value="Unassembled WGS sequence"/>
</dbReference>
<keyword evidence="1" id="KW-0732">Signal</keyword>
<protein>
    <recommendedName>
        <fullName evidence="4">DUF3108 domain-containing protein</fullName>
    </recommendedName>
</protein>
<reference evidence="2 3" key="1">
    <citation type="submission" date="2019-04" db="EMBL/GenBank/DDBJ databases">
        <authorList>
            <person name="Van Vliet M D."/>
        </authorList>
    </citation>
    <scope>NUCLEOTIDE SEQUENCE [LARGE SCALE GENOMIC DNA]</scope>
    <source>
        <strain evidence="2 3">F1</strain>
    </source>
</reference>
<evidence type="ECO:0000313" key="2">
    <source>
        <dbReference type="EMBL" id="VGO11693.1"/>
    </source>
</evidence>
<gene>
    <name evidence="2" type="ORF">PDESU_00239</name>
</gene>
<proteinExistence type="predicted"/>
<dbReference type="EMBL" id="CAAHFG010000001">
    <property type="protein sequence ID" value="VGO11693.1"/>
    <property type="molecule type" value="Genomic_DNA"/>
</dbReference>